<gene>
    <name evidence="1" type="ORF">BECKLFY1418C_GA0070996_100338</name>
</gene>
<reference evidence="1" key="1">
    <citation type="submission" date="2019-02" db="EMBL/GenBank/DDBJ databases">
        <authorList>
            <person name="Gruber-Vodicka R. H."/>
            <person name="Seah K. B. B."/>
        </authorList>
    </citation>
    <scope>NUCLEOTIDE SEQUENCE</scope>
    <source>
        <strain evidence="1">BECK_BY7</strain>
    </source>
</reference>
<name>A0A450W8V9_9GAMM</name>
<evidence type="ECO:0008006" key="2">
    <source>
        <dbReference type="Google" id="ProtNLM"/>
    </source>
</evidence>
<dbReference type="EMBL" id="CAADFN010000003">
    <property type="protein sequence ID" value="VFK13428.1"/>
    <property type="molecule type" value="Genomic_DNA"/>
</dbReference>
<dbReference type="InterPro" id="IPR035897">
    <property type="entry name" value="Toll_tir_struct_dom_sf"/>
</dbReference>
<dbReference type="SUPFAM" id="SSF52200">
    <property type="entry name" value="Toll/Interleukin receptor TIR domain"/>
    <property type="match status" value="1"/>
</dbReference>
<dbReference type="AlphaFoldDB" id="A0A450W8V9"/>
<evidence type="ECO:0000313" key="1">
    <source>
        <dbReference type="EMBL" id="VFK13428.1"/>
    </source>
</evidence>
<sequence>MEQKNKVKIFISYAHEDEDHVRNFEKYLSPLLNDGSIDFWYDKK</sequence>
<dbReference type="Gene3D" id="3.40.50.10140">
    <property type="entry name" value="Toll/interleukin-1 receptor homology (TIR) domain"/>
    <property type="match status" value="1"/>
</dbReference>
<accession>A0A450W8V9</accession>
<protein>
    <recommendedName>
        <fullName evidence="2">TIR domain-containing protein</fullName>
    </recommendedName>
</protein>
<proteinExistence type="predicted"/>
<organism evidence="1">
    <name type="scientific">Candidatus Kentrum sp. LFY</name>
    <dbReference type="NCBI Taxonomy" id="2126342"/>
    <lineage>
        <taxon>Bacteria</taxon>
        <taxon>Pseudomonadati</taxon>
        <taxon>Pseudomonadota</taxon>
        <taxon>Gammaproteobacteria</taxon>
        <taxon>Candidatus Kentrum</taxon>
    </lineage>
</organism>